<evidence type="ECO:0000256" key="1">
    <source>
        <dbReference type="SAM" id="MobiDB-lite"/>
    </source>
</evidence>
<dbReference type="EMBL" id="VJMH01007229">
    <property type="protein sequence ID" value="KAF0684904.1"/>
    <property type="molecule type" value="Genomic_DNA"/>
</dbReference>
<gene>
    <name evidence="3" type="primary">Aste57867_23148</name>
    <name evidence="2" type="ORF">As57867_023077</name>
    <name evidence="3" type="ORF">ASTE57867_23148</name>
</gene>
<organism evidence="3 4">
    <name type="scientific">Aphanomyces stellatus</name>
    <dbReference type="NCBI Taxonomy" id="120398"/>
    <lineage>
        <taxon>Eukaryota</taxon>
        <taxon>Sar</taxon>
        <taxon>Stramenopiles</taxon>
        <taxon>Oomycota</taxon>
        <taxon>Saprolegniomycetes</taxon>
        <taxon>Saprolegniales</taxon>
        <taxon>Verrucalvaceae</taxon>
        <taxon>Aphanomyces</taxon>
    </lineage>
</organism>
<dbReference type="AlphaFoldDB" id="A0A485LM36"/>
<accession>A0A485LM36</accession>
<dbReference type="OrthoDB" id="60616at2759"/>
<evidence type="ECO:0000313" key="2">
    <source>
        <dbReference type="EMBL" id="KAF0684904.1"/>
    </source>
</evidence>
<dbReference type="Proteomes" id="UP000332933">
    <property type="component" value="Unassembled WGS sequence"/>
</dbReference>
<evidence type="ECO:0000313" key="3">
    <source>
        <dbReference type="EMBL" id="VFT99796.1"/>
    </source>
</evidence>
<protein>
    <submittedName>
        <fullName evidence="3">Aste57867_23148 protein</fullName>
    </submittedName>
</protein>
<proteinExistence type="predicted"/>
<sequence length="285" mass="31610">MLQKKRRLLALPKSPKEDVPMAQAQTEETNVNPAPAPEAINHIDDSPSKSAPPLPVRAAGHGSLFKFYEHGVGDDWIQLAWMRTRVERNEVLDMKLPAIACTIEDLVQLPQDVPTSLESMRVEDGGSTPAPSAPNAMLDTNELLRQVRAWFVDPTSSLPTEVWAAIRDHLQACDWSSLLDMPDIPITALVSLCPSNALLHQVWLRGPLVASLVKPFVGTLDDDLPRHLRQWLAFDWALTVPAKDFRACLRKLNLRASLGDDQVGAAVEVAIVRVFHELRGYPSFD</sequence>
<dbReference type="EMBL" id="CAADRA010007255">
    <property type="protein sequence ID" value="VFT99796.1"/>
    <property type="molecule type" value="Genomic_DNA"/>
</dbReference>
<keyword evidence="4" id="KW-1185">Reference proteome</keyword>
<feature type="region of interest" description="Disordered" evidence="1">
    <location>
        <begin position="1"/>
        <end position="53"/>
    </location>
</feature>
<feature type="compositionally biased region" description="Polar residues" evidence="1">
    <location>
        <begin position="23"/>
        <end position="32"/>
    </location>
</feature>
<reference evidence="3 4" key="1">
    <citation type="submission" date="2019-03" db="EMBL/GenBank/DDBJ databases">
        <authorList>
            <person name="Gaulin E."/>
            <person name="Dumas B."/>
        </authorList>
    </citation>
    <scope>NUCLEOTIDE SEQUENCE [LARGE SCALE GENOMIC DNA]</scope>
    <source>
        <strain evidence="3">CBS 568.67</strain>
    </source>
</reference>
<name>A0A485LM36_9STRA</name>
<evidence type="ECO:0000313" key="4">
    <source>
        <dbReference type="Proteomes" id="UP000332933"/>
    </source>
</evidence>
<reference evidence="2" key="2">
    <citation type="submission" date="2019-06" db="EMBL/GenBank/DDBJ databases">
        <title>Genomics analysis of Aphanomyces spp. identifies a new class of oomycete effector associated with host adaptation.</title>
        <authorList>
            <person name="Gaulin E."/>
        </authorList>
    </citation>
    <scope>NUCLEOTIDE SEQUENCE</scope>
    <source>
        <strain evidence="2">CBS 578.67</strain>
    </source>
</reference>